<keyword evidence="1" id="KW-0732">Signal</keyword>
<evidence type="ECO:0000313" key="3">
    <source>
        <dbReference type="Proteomes" id="UP000321933"/>
    </source>
</evidence>
<proteinExistence type="predicted"/>
<gene>
    <name evidence="2" type="ORF">FVW59_04400</name>
</gene>
<protein>
    <submittedName>
        <fullName evidence="2">Gluconate 2-dehydrogenase subunit 3 family protein</fullName>
    </submittedName>
</protein>
<dbReference type="Pfam" id="PF13618">
    <property type="entry name" value="Gluconate_2-dh3"/>
    <property type="match status" value="1"/>
</dbReference>
<comment type="caution">
    <text evidence="2">The sequence shown here is derived from an EMBL/GenBank/DDBJ whole genome shotgun (WGS) entry which is preliminary data.</text>
</comment>
<accession>A0A5C9A0I3</accession>
<dbReference type="Proteomes" id="UP000321933">
    <property type="component" value="Unassembled WGS sequence"/>
</dbReference>
<dbReference type="OrthoDB" id="6385145at2"/>
<reference evidence="2 3" key="1">
    <citation type="submission" date="2019-08" db="EMBL/GenBank/DDBJ databases">
        <title>Parahaliea maris sp. nov., isolated from the surface seawater.</title>
        <authorList>
            <person name="Liu Y."/>
        </authorList>
    </citation>
    <scope>NUCLEOTIDE SEQUENCE [LARGE SCALE GENOMIC DNA]</scope>
    <source>
        <strain evidence="2 3">S2-26</strain>
    </source>
</reference>
<dbReference type="EMBL" id="VRYZ01000002">
    <property type="protein sequence ID" value="TXS93107.1"/>
    <property type="molecule type" value="Genomic_DNA"/>
</dbReference>
<dbReference type="AlphaFoldDB" id="A0A5C9A0I3"/>
<name>A0A5C9A0I3_9GAMM</name>
<feature type="signal peptide" evidence="1">
    <location>
        <begin position="1"/>
        <end position="27"/>
    </location>
</feature>
<evidence type="ECO:0000256" key="1">
    <source>
        <dbReference type="SAM" id="SignalP"/>
    </source>
</evidence>
<dbReference type="InterPro" id="IPR006311">
    <property type="entry name" value="TAT_signal"/>
</dbReference>
<dbReference type="PROSITE" id="PS51318">
    <property type="entry name" value="TAT"/>
    <property type="match status" value="1"/>
</dbReference>
<evidence type="ECO:0000313" key="2">
    <source>
        <dbReference type="EMBL" id="TXS93107.1"/>
    </source>
</evidence>
<dbReference type="InterPro" id="IPR027056">
    <property type="entry name" value="Gluconate_2DH_su3"/>
</dbReference>
<feature type="chain" id="PRO_5022748427" evidence="1">
    <location>
        <begin position="28"/>
        <end position="189"/>
    </location>
</feature>
<keyword evidence="3" id="KW-1185">Reference proteome</keyword>
<organism evidence="2 3">
    <name type="scientific">Parahaliea aestuarii</name>
    <dbReference type="NCBI Taxonomy" id="1852021"/>
    <lineage>
        <taxon>Bacteria</taxon>
        <taxon>Pseudomonadati</taxon>
        <taxon>Pseudomonadota</taxon>
        <taxon>Gammaproteobacteria</taxon>
        <taxon>Cellvibrionales</taxon>
        <taxon>Halieaceae</taxon>
        <taxon>Parahaliea</taxon>
    </lineage>
</organism>
<sequence>MIGRRDFLGLSAANLAAAMGANPLALATAQQTPLPTVLKPDEWTALEALCGILLPPVNGVSTRDAGVANFIDKFLLHEGADQLPIYRRGLHLGNAYALTIGTPSWSALGEGEQVRWVEQLEDGALSGMAGPEQQVLFQSLWFNTLLGFLAAPSHGGNVNHAGWRAISFPGHLHMQGGITDDEVAGKPAE</sequence>